<evidence type="ECO:0000313" key="2">
    <source>
        <dbReference type="Proteomes" id="UP001596297"/>
    </source>
</evidence>
<reference evidence="2" key="1">
    <citation type="journal article" date="2019" name="Int. J. Syst. Evol. Microbiol.">
        <title>The Global Catalogue of Microorganisms (GCM) 10K type strain sequencing project: providing services to taxonomists for standard genome sequencing and annotation.</title>
        <authorList>
            <consortium name="The Broad Institute Genomics Platform"/>
            <consortium name="The Broad Institute Genome Sequencing Center for Infectious Disease"/>
            <person name="Wu L."/>
            <person name="Ma J."/>
        </authorList>
    </citation>
    <scope>NUCLEOTIDE SEQUENCE [LARGE SCALE GENOMIC DNA]</scope>
    <source>
        <strain evidence="2">CGMCC 1.15772</strain>
    </source>
</reference>
<sequence>MSDDFGYSLEDRELFLEFLKTGTVWGIYYGMPESKLIEKFGNPDEYWPDEANALTYKWFNVYTSCQRATLMRVTDIQAWSVDVRLFGLKLRNESDASRILTWLKNRDLLESHDAVGITLRSGVYISYQIRKTKNFNRLLHMDIEGNLPKSPNTNKGYP</sequence>
<dbReference type="EMBL" id="JBHSWD010000001">
    <property type="protein sequence ID" value="MFC6591997.1"/>
    <property type="molecule type" value="Genomic_DNA"/>
</dbReference>
<keyword evidence="2" id="KW-1185">Reference proteome</keyword>
<dbReference type="RefSeq" id="WP_380083013.1">
    <property type="nucleotide sequence ID" value="NZ_JBHSWD010000001.1"/>
</dbReference>
<gene>
    <name evidence="1" type="ORF">ACFP81_08255</name>
</gene>
<comment type="caution">
    <text evidence="1">The sequence shown here is derived from an EMBL/GenBank/DDBJ whole genome shotgun (WGS) entry which is preliminary data.</text>
</comment>
<name>A0ABW1YCF5_9DEIO</name>
<accession>A0ABW1YCF5</accession>
<organism evidence="1 2">
    <name type="scientific">Deinococcus lacus</name>
    <dbReference type="NCBI Taxonomy" id="392561"/>
    <lineage>
        <taxon>Bacteria</taxon>
        <taxon>Thermotogati</taxon>
        <taxon>Deinococcota</taxon>
        <taxon>Deinococci</taxon>
        <taxon>Deinococcales</taxon>
        <taxon>Deinococcaceae</taxon>
        <taxon>Deinococcus</taxon>
    </lineage>
</organism>
<evidence type="ECO:0000313" key="1">
    <source>
        <dbReference type="EMBL" id="MFC6591997.1"/>
    </source>
</evidence>
<dbReference type="Proteomes" id="UP001596297">
    <property type="component" value="Unassembled WGS sequence"/>
</dbReference>
<proteinExistence type="predicted"/>
<protein>
    <submittedName>
        <fullName evidence="1">Uncharacterized protein</fullName>
    </submittedName>
</protein>